<feature type="compositionally biased region" description="Low complexity" evidence="1">
    <location>
        <begin position="180"/>
        <end position="191"/>
    </location>
</feature>
<comment type="caution">
    <text evidence="2">The sequence shown here is derived from an EMBL/GenBank/DDBJ whole genome shotgun (WGS) entry which is preliminary data.</text>
</comment>
<evidence type="ECO:0000256" key="1">
    <source>
        <dbReference type="SAM" id="MobiDB-lite"/>
    </source>
</evidence>
<accession>A0AAD7TA77</accession>
<feature type="region of interest" description="Disordered" evidence="1">
    <location>
        <begin position="1"/>
        <end position="36"/>
    </location>
</feature>
<dbReference type="Proteomes" id="UP001221898">
    <property type="component" value="Unassembled WGS sequence"/>
</dbReference>
<sequence>MNHDELSLGRLGAWTPRESSSGSSTAPHTVEKRAPLPPCPMIPPNDPTQQLGRCGAWGSRPGPGQRVTAGPARHSSATRCGFTRAAGMVWASFSCLVRPSLPTLPWDMSPCHQQLALGVTTANRGVAEAQGVWLQIPGLPVGFLVLGPVLMVTADTPRAGGDVPESAERAGMTALSTPGDSPLSAVPAAVPSDPPEENSSAGVRGQPHSGSSSLRGAGADRLLIRADYYQTGSCLSYCLFSVGACSPLMDHGLQPPASVLPPPHPTPTCVIDPPVTRPCPSSKLLSKVCFRPLENKEEEEGGGGFLVSGEIRPPCWRRPADGSVLGLPAMAVVATARPFPREQQLISTPASRGASQLECDKSPLPSAPRRTGAG</sequence>
<feature type="region of interest" description="Disordered" evidence="1">
    <location>
        <begin position="338"/>
        <end position="374"/>
    </location>
</feature>
<feature type="compositionally biased region" description="Polar residues" evidence="1">
    <location>
        <begin position="17"/>
        <end position="27"/>
    </location>
</feature>
<feature type="compositionally biased region" description="Polar residues" evidence="1">
    <location>
        <begin position="344"/>
        <end position="354"/>
    </location>
</feature>
<dbReference type="EMBL" id="JAINUG010000004">
    <property type="protein sequence ID" value="KAJ8417205.1"/>
    <property type="molecule type" value="Genomic_DNA"/>
</dbReference>
<protein>
    <submittedName>
        <fullName evidence="2">Uncharacterized protein</fullName>
    </submittedName>
</protein>
<name>A0AAD7TA77_9TELE</name>
<keyword evidence="3" id="KW-1185">Reference proteome</keyword>
<feature type="region of interest" description="Disordered" evidence="1">
    <location>
        <begin position="157"/>
        <end position="215"/>
    </location>
</feature>
<dbReference type="AlphaFoldDB" id="A0AAD7TA77"/>
<evidence type="ECO:0000313" key="3">
    <source>
        <dbReference type="Proteomes" id="UP001221898"/>
    </source>
</evidence>
<gene>
    <name evidence="2" type="ORF">AAFF_G00284320</name>
</gene>
<proteinExistence type="predicted"/>
<reference evidence="2" key="1">
    <citation type="journal article" date="2023" name="Science">
        <title>Genome structures resolve the early diversification of teleost fishes.</title>
        <authorList>
            <person name="Parey E."/>
            <person name="Louis A."/>
            <person name="Montfort J."/>
            <person name="Bouchez O."/>
            <person name="Roques C."/>
            <person name="Iampietro C."/>
            <person name="Lluch J."/>
            <person name="Castinel A."/>
            <person name="Donnadieu C."/>
            <person name="Desvignes T."/>
            <person name="Floi Bucao C."/>
            <person name="Jouanno E."/>
            <person name="Wen M."/>
            <person name="Mejri S."/>
            <person name="Dirks R."/>
            <person name="Jansen H."/>
            <person name="Henkel C."/>
            <person name="Chen W.J."/>
            <person name="Zahm M."/>
            <person name="Cabau C."/>
            <person name="Klopp C."/>
            <person name="Thompson A.W."/>
            <person name="Robinson-Rechavi M."/>
            <person name="Braasch I."/>
            <person name="Lecointre G."/>
            <person name="Bobe J."/>
            <person name="Postlethwait J.H."/>
            <person name="Berthelot C."/>
            <person name="Roest Crollius H."/>
            <person name="Guiguen Y."/>
        </authorList>
    </citation>
    <scope>NUCLEOTIDE SEQUENCE</scope>
    <source>
        <strain evidence="2">NC1722</strain>
    </source>
</reference>
<evidence type="ECO:0000313" key="2">
    <source>
        <dbReference type="EMBL" id="KAJ8417205.1"/>
    </source>
</evidence>
<organism evidence="2 3">
    <name type="scientific">Aldrovandia affinis</name>
    <dbReference type="NCBI Taxonomy" id="143900"/>
    <lineage>
        <taxon>Eukaryota</taxon>
        <taxon>Metazoa</taxon>
        <taxon>Chordata</taxon>
        <taxon>Craniata</taxon>
        <taxon>Vertebrata</taxon>
        <taxon>Euteleostomi</taxon>
        <taxon>Actinopterygii</taxon>
        <taxon>Neopterygii</taxon>
        <taxon>Teleostei</taxon>
        <taxon>Notacanthiformes</taxon>
        <taxon>Halosauridae</taxon>
        <taxon>Aldrovandia</taxon>
    </lineage>
</organism>